<reference evidence="1" key="1">
    <citation type="journal article" date="2019" name="PLoS Negl. Trop. Dis.">
        <title>Revisiting the worldwide diversity of Leptospira species in the environment.</title>
        <authorList>
            <person name="Vincent A.T."/>
            <person name="Schiettekatte O."/>
            <person name="Bourhy P."/>
            <person name="Veyrier F.J."/>
            <person name="Picardeau M."/>
        </authorList>
    </citation>
    <scope>NUCLEOTIDE SEQUENCE [LARGE SCALE GENOMIC DNA]</scope>
    <source>
        <strain evidence="1">201702455</strain>
    </source>
</reference>
<dbReference type="AlphaFoldDB" id="A0A4R9K4U0"/>
<dbReference type="EMBL" id="RQGF01000027">
    <property type="protein sequence ID" value="TGL61169.1"/>
    <property type="molecule type" value="Genomic_DNA"/>
</dbReference>
<organism evidence="1 2">
    <name type="scientific">Leptospira sarikeiensis</name>
    <dbReference type="NCBI Taxonomy" id="2484943"/>
    <lineage>
        <taxon>Bacteria</taxon>
        <taxon>Pseudomonadati</taxon>
        <taxon>Spirochaetota</taxon>
        <taxon>Spirochaetia</taxon>
        <taxon>Leptospirales</taxon>
        <taxon>Leptospiraceae</taxon>
        <taxon>Leptospira</taxon>
    </lineage>
</organism>
<evidence type="ECO:0000313" key="1">
    <source>
        <dbReference type="EMBL" id="TGL61169.1"/>
    </source>
</evidence>
<comment type="caution">
    <text evidence="1">The sequence shown here is derived from an EMBL/GenBank/DDBJ whole genome shotgun (WGS) entry which is preliminary data.</text>
</comment>
<name>A0A4R9K4U0_9LEPT</name>
<sequence>MAEIEKKERKLKKSEEKQIEKIVEVLRENPGAILWVSLILNKFMNSSDKSEGQFSEYLLLKNMPAEKKKKK</sequence>
<evidence type="ECO:0000313" key="2">
    <source>
        <dbReference type="Proteomes" id="UP000297762"/>
    </source>
</evidence>
<proteinExistence type="predicted"/>
<gene>
    <name evidence="1" type="ORF">EHQ64_11170</name>
</gene>
<keyword evidence="2" id="KW-1185">Reference proteome</keyword>
<dbReference type="RefSeq" id="WP_135649573.1">
    <property type="nucleotide sequence ID" value="NZ_RQGF01000027.1"/>
</dbReference>
<dbReference type="Proteomes" id="UP000297762">
    <property type="component" value="Unassembled WGS sequence"/>
</dbReference>
<protein>
    <submittedName>
        <fullName evidence="1">Uncharacterized protein</fullName>
    </submittedName>
</protein>
<accession>A0A4R9K4U0</accession>